<proteinExistence type="predicted"/>
<evidence type="ECO:0000256" key="1">
    <source>
        <dbReference type="SAM" id="Coils"/>
    </source>
</evidence>
<feature type="coiled-coil region" evidence="1">
    <location>
        <begin position="78"/>
        <end position="105"/>
    </location>
</feature>
<keyword evidence="1" id="KW-0175">Coiled coil</keyword>
<dbReference type="EMBL" id="HBUF01241554">
    <property type="protein sequence ID" value="CAG6677118.1"/>
    <property type="molecule type" value="Transcribed_RNA"/>
</dbReference>
<protein>
    <submittedName>
        <fullName evidence="2">Uncharacterized protein</fullName>
    </submittedName>
</protein>
<reference evidence="2" key="1">
    <citation type="submission" date="2021-05" db="EMBL/GenBank/DDBJ databases">
        <authorList>
            <person name="Alioto T."/>
            <person name="Alioto T."/>
            <person name="Gomez Garrido J."/>
        </authorList>
    </citation>
    <scope>NUCLEOTIDE SEQUENCE</scope>
</reference>
<organism evidence="2">
    <name type="scientific">Cacopsylla melanoneura</name>
    <dbReference type="NCBI Taxonomy" id="428564"/>
    <lineage>
        <taxon>Eukaryota</taxon>
        <taxon>Metazoa</taxon>
        <taxon>Ecdysozoa</taxon>
        <taxon>Arthropoda</taxon>
        <taxon>Hexapoda</taxon>
        <taxon>Insecta</taxon>
        <taxon>Pterygota</taxon>
        <taxon>Neoptera</taxon>
        <taxon>Paraneoptera</taxon>
        <taxon>Hemiptera</taxon>
        <taxon>Sternorrhyncha</taxon>
        <taxon>Psylloidea</taxon>
        <taxon>Psyllidae</taxon>
        <taxon>Psyllinae</taxon>
        <taxon>Cacopsylla</taxon>
    </lineage>
</organism>
<sequence>MSFVGDVLKSARNAEMVNLNSKLNSLTKTISAFKLEVINMLGTNYIDFDILGIKEGNRLSIQKKQLLEDIVDVDARINAQIEKDVKKFGEELKKLTQSLKELKFEMDIITGLLTINDMLNRGHDMLKELDCHSIVDFAQHINQIENLLDSKSADASMYD</sequence>
<dbReference type="AlphaFoldDB" id="A0A8D8WZR2"/>
<accession>A0A8D8WZR2</accession>
<evidence type="ECO:0000313" key="2">
    <source>
        <dbReference type="EMBL" id="CAG6677118.1"/>
    </source>
</evidence>
<name>A0A8D8WZR2_9HEMI</name>